<dbReference type="PROSITE" id="PS51502">
    <property type="entry name" value="S_R_A_B_BARREL"/>
    <property type="match status" value="1"/>
</dbReference>
<evidence type="ECO:0000313" key="3">
    <source>
        <dbReference type="Proteomes" id="UP000243081"/>
    </source>
</evidence>
<dbReference type="EMBL" id="LUKN01000505">
    <property type="protein sequence ID" value="OAR02797.1"/>
    <property type="molecule type" value="Genomic_DNA"/>
</dbReference>
<protein>
    <recommendedName>
        <fullName evidence="1">Stress-response A/B barrel domain-containing protein</fullName>
    </recommendedName>
</protein>
<sequence length="112" mass="12613">MADHVHRVTLFKLPKSEDVDAMIEQYRILEATHQKDRKPYLQSVVVGKPEADPRAQGYTLAAKTEFASIDDMKYYDEECPAHKQLKAVAKTLTMEGVLSVFFKPTITGGISQ</sequence>
<organism evidence="2 3">
    <name type="scientific">Cordyceps confragosa</name>
    <name type="common">Lecanicillium lecanii</name>
    <dbReference type="NCBI Taxonomy" id="2714763"/>
    <lineage>
        <taxon>Eukaryota</taxon>
        <taxon>Fungi</taxon>
        <taxon>Dikarya</taxon>
        <taxon>Ascomycota</taxon>
        <taxon>Pezizomycotina</taxon>
        <taxon>Sordariomycetes</taxon>
        <taxon>Hypocreomycetidae</taxon>
        <taxon>Hypocreales</taxon>
        <taxon>Cordycipitaceae</taxon>
        <taxon>Akanthomyces</taxon>
    </lineage>
</organism>
<evidence type="ECO:0000313" key="2">
    <source>
        <dbReference type="EMBL" id="OAR02797.1"/>
    </source>
</evidence>
<name>A0A179IJE6_CORDF</name>
<dbReference type="Gene3D" id="3.30.70.100">
    <property type="match status" value="1"/>
</dbReference>
<accession>A0A179IJE6</accession>
<dbReference type="Pfam" id="PF07876">
    <property type="entry name" value="Dabb"/>
    <property type="match status" value="1"/>
</dbReference>
<dbReference type="OrthoDB" id="3830014at2759"/>
<proteinExistence type="predicted"/>
<feature type="domain" description="Stress-response A/B barrel" evidence="1">
    <location>
        <begin position="5"/>
        <end position="102"/>
    </location>
</feature>
<dbReference type="Proteomes" id="UP000243081">
    <property type="component" value="Unassembled WGS sequence"/>
</dbReference>
<dbReference type="InterPro" id="IPR011008">
    <property type="entry name" value="Dimeric_a/b-barrel"/>
</dbReference>
<dbReference type="AlphaFoldDB" id="A0A179IJE6"/>
<dbReference type="OMA" id="MTVFFKP"/>
<evidence type="ECO:0000259" key="1">
    <source>
        <dbReference type="PROSITE" id="PS51502"/>
    </source>
</evidence>
<gene>
    <name evidence="2" type="ORF">LLEC1_00191</name>
</gene>
<keyword evidence="3" id="KW-1185">Reference proteome</keyword>
<comment type="caution">
    <text evidence="2">The sequence shown here is derived from an EMBL/GenBank/DDBJ whole genome shotgun (WGS) entry which is preliminary data.</text>
</comment>
<dbReference type="SUPFAM" id="SSF54909">
    <property type="entry name" value="Dimeric alpha+beta barrel"/>
    <property type="match status" value="1"/>
</dbReference>
<reference evidence="2 3" key="1">
    <citation type="submission" date="2016-03" db="EMBL/GenBank/DDBJ databases">
        <title>Fine-scale spatial genetic structure of a fungal parasite of coffee scale insects.</title>
        <authorList>
            <person name="Jackson D."/>
            <person name="Zemenick K.A."/>
            <person name="Malloure B."/>
            <person name="Quandt C.A."/>
            <person name="James T.Y."/>
        </authorList>
    </citation>
    <scope>NUCLEOTIDE SEQUENCE [LARGE SCALE GENOMIC DNA]</scope>
    <source>
        <strain evidence="2 3">UM487</strain>
    </source>
</reference>
<dbReference type="SMART" id="SM00886">
    <property type="entry name" value="Dabb"/>
    <property type="match status" value="1"/>
</dbReference>
<dbReference type="InterPro" id="IPR013097">
    <property type="entry name" value="Dabb"/>
</dbReference>